<comment type="function">
    <text evidence="14 19">Joins adenosylcobinamide-GDP and alpha-ribazole to generate adenosylcobalamin (Ado-cobalamin). Also synthesizes adenosylcobalamin 5'-phosphate from adenosylcobinamide-GDP and alpha-ribazole 5'-phosphate.</text>
</comment>
<comment type="similarity">
    <text evidence="4 19">Belongs to the CobS family.</text>
</comment>
<evidence type="ECO:0000256" key="1">
    <source>
        <dbReference type="ARBA" id="ARBA00001946"/>
    </source>
</evidence>
<evidence type="ECO:0000313" key="20">
    <source>
        <dbReference type="EMBL" id="SDI53963.1"/>
    </source>
</evidence>
<dbReference type="Pfam" id="PF02654">
    <property type="entry name" value="CobS"/>
    <property type="match status" value="1"/>
</dbReference>
<dbReference type="EC" id="2.7.8.26" evidence="5 19"/>
<dbReference type="OrthoDB" id="9794626at2"/>
<keyword evidence="11 19" id="KW-0460">Magnesium</keyword>
<dbReference type="NCBIfam" id="TIGR00317">
    <property type="entry name" value="cobS"/>
    <property type="match status" value="1"/>
</dbReference>
<dbReference type="InterPro" id="IPR003805">
    <property type="entry name" value="CobS"/>
</dbReference>
<dbReference type="GO" id="GO:0005886">
    <property type="term" value="C:plasma membrane"/>
    <property type="evidence" value="ECO:0007669"/>
    <property type="project" value="UniProtKB-SubCell"/>
</dbReference>
<feature type="transmembrane region" description="Helical" evidence="19">
    <location>
        <begin position="118"/>
        <end position="141"/>
    </location>
</feature>
<evidence type="ECO:0000256" key="17">
    <source>
        <dbReference type="ARBA" id="ARBA00048623"/>
    </source>
</evidence>
<keyword evidence="8 19" id="KW-0169">Cobalamin biosynthesis</keyword>
<evidence type="ECO:0000256" key="19">
    <source>
        <dbReference type="HAMAP-Rule" id="MF_00719"/>
    </source>
</evidence>
<comment type="catalytic activity">
    <reaction evidence="17 19">
        <text>alpha-ribazole + adenosylcob(III)inamide-GDP = adenosylcob(III)alamin + GMP + H(+)</text>
        <dbReference type="Rhea" id="RHEA:16049"/>
        <dbReference type="ChEBI" id="CHEBI:10329"/>
        <dbReference type="ChEBI" id="CHEBI:15378"/>
        <dbReference type="ChEBI" id="CHEBI:18408"/>
        <dbReference type="ChEBI" id="CHEBI:58115"/>
        <dbReference type="ChEBI" id="CHEBI:60487"/>
        <dbReference type="EC" id="2.7.8.26"/>
    </reaction>
</comment>
<evidence type="ECO:0000256" key="4">
    <source>
        <dbReference type="ARBA" id="ARBA00010561"/>
    </source>
</evidence>
<feature type="transmembrane region" description="Helical" evidence="19">
    <location>
        <begin position="43"/>
        <end position="62"/>
    </location>
</feature>
<feature type="transmembrane region" description="Helical" evidence="19">
    <location>
        <begin position="147"/>
        <end position="168"/>
    </location>
</feature>
<evidence type="ECO:0000256" key="16">
    <source>
        <dbReference type="ARBA" id="ARBA00032853"/>
    </source>
</evidence>
<comment type="cofactor">
    <cofactor evidence="1 19">
        <name>Mg(2+)</name>
        <dbReference type="ChEBI" id="CHEBI:18420"/>
    </cofactor>
</comment>
<keyword evidence="21" id="KW-1185">Reference proteome</keyword>
<dbReference type="UniPathway" id="UPA00148">
    <property type="reaction ID" value="UER00238"/>
</dbReference>
<dbReference type="HAMAP" id="MF_00719">
    <property type="entry name" value="CobS"/>
    <property type="match status" value="1"/>
</dbReference>
<keyword evidence="7 19" id="KW-1003">Cell membrane</keyword>
<name>A0A1G8LEE2_9RHOB</name>
<keyword evidence="10 19" id="KW-0812">Transmembrane</keyword>
<comment type="catalytic activity">
    <reaction evidence="18 19">
        <text>alpha-ribazole 5'-phosphate + adenosylcob(III)inamide-GDP = adenosylcob(III)alamin 5'-phosphate + GMP + H(+)</text>
        <dbReference type="Rhea" id="RHEA:23560"/>
        <dbReference type="ChEBI" id="CHEBI:15378"/>
        <dbReference type="ChEBI" id="CHEBI:57918"/>
        <dbReference type="ChEBI" id="CHEBI:58115"/>
        <dbReference type="ChEBI" id="CHEBI:60487"/>
        <dbReference type="ChEBI" id="CHEBI:60493"/>
        <dbReference type="EC" id="2.7.8.26"/>
    </reaction>
</comment>
<evidence type="ECO:0000256" key="13">
    <source>
        <dbReference type="ARBA" id="ARBA00023136"/>
    </source>
</evidence>
<evidence type="ECO:0000256" key="12">
    <source>
        <dbReference type="ARBA" id="ARBA00022989"/>
    </source>
</evidence>
<comment type="subcellular location">
    <subcellularLocation>
        <location evidence="2 19">Cell membrane</location>
        <topology evidence="2 19">Multi-pass membrane protein</topology>
    </subcellularLocation>
</comment>
<feature type="transmembrane region" description="Helical" evidence="19">
    <location>
        <begin position="68"/>
        <end position="88"/>
    </location>
</feature>
<dbReference type="RefSeq" id="WP_090028216.1">
    <property type="nucleotide sequence ID" value="NZ_FNEB01000003.1"/>
</dbReference>
<evidence type="ECO:0000313" key="21">
    <source>
        <dbReference type="Proteomes" id="UP000199340"/>
    </source>
</evidence>
<dbReference type="GO" id="GO:0051073">
    <property type="term" value="F:adenosylcobinamide-GDP ribazoletransferase activity"/>
    <property type="evidence" value="ECO:0007669"/>
    <property type="project" value="UniProtKB-UniRule"/>
</dbReference>
<dbReference type="EMBL" id="FNEB01000003">
    <property type="protein sequence ID" value="SDI53963.1"/>
    <property type="molecule type" value="Genomic_DNA"/>
</dbReference>
<keyword evidence="9 19" id="KW-0808">Transferase</keyword>
<proteinExistence type="inferred from homology"/>
<dbReference type="AlphaFoldDB" id="A0A1G8LEE2"/>
<evidence type="ECO:0000256" key="7">
    <source>
        <dbReference type="ARBA" id="ARBA00022475"/>
    </source>
</evidence>
<reference evidence="20 21" key="1">
    <citation type="submission" date="2016-10" db="EMBL/GenBank/DDBJ databases">
        <authorList>
            <person name="de Groot N.N."/>
        </authorList>
    </citation>
    <scope>NUCLEOTIDE SEQUENCE [LARGE SCALE GENOMIC DNA]</scope>
    <source>
        <strain evidence="20 21">DSM 28010</strain>
    </source>
</reference>
<protein>
    <recommendedName>
        <fullName evidence="6 19">Adenosylcobinamide-GDP ribazoletransferase</fullName>
        <ecNumber evidence="5 19">2.7.8.26</ecNumber>
    </recommendedName>
    <alternativeName>
        <fullName evidence="16 19">Cobalamin synthase</fullName>
    </alternativeName>
    <alternativeName>
        <fullName evidence="15 19">Cobalamin-5'-phosphate synthase</fullName>
    </alternativeName>
</protein>
<comment type="pathway">
    <text evidence="3 19">Cofactor biosynthesis; adenosylcobalamin biosynthesis; adenosylcobalamin from cob(II)yrinate a,c-diamide: step 7/7.</text>
</comment>
<dbReference type="PANTHER" id="PTHR34148">
    <property type="entry name" value="ADENOSYLCOBINAMIDE-GDP RIBAZOLETRANSFERASE"/>
    <property type="match status" value="1"/>
</dbReference>
<keyword evidence="12 19" id="KW-1133">Transmembrane helix</keyword>
<evidence type="ECO:0000256" key="5">
    <source>
        <dbReference type="ARBA" id="ARBA00013200"/>
    </source>
</evidence>
<dbReference type="GO" id="GO:0009236">
    <property type="term" value="P:cobalamin biosynthetic process"/>
    <property type="evidence" value="ECO:0007669"/>
    <property type="project" value="UniProtKB-UniRule"/>
</dbReference>
<dbReference type="Proteomes" id="UP000199340">
    <property type="component" value="Unassembled WGS sequence"/>
</dbReference>
<evidence type="ECO:0000256" key="8">
    <source>
        <dbReference type="ARBA" id="ARBA00022573"/>
    </source>
</evidence>
<evidence type="ECO:0000256" key="6">
    <source>
        <dbReference type="ARBA" id="ARBA00015850"/>
    </source>
</evidence>
<accession>A0A1G8LEE2</accession>
<evidence type="ECO:0000256" key="10">
    <source>
        <dbReference type="ARBA" id="ARBA00022692"/>
    </source>
</evidence>
<evidence type="ECO:0000256" key="9">
    <source>
        <dbReference type="ARBA" id="ARBA00022679"/>
    </source>
</evidence>
<evidence type="ECO:0000256" key="11">
    <source>
        <dbReference type="ARBA" id="ARBA00022842"/>
    </source>
</evidence>
<dbReference type="GO" id="GO:0008818">
    <property type="term" value="F:cobalamin 5'-phosphate synthase activity"/>
    <property type="evidence" value="ECO:0007669"/>
    <property type="project" value="UniProtKB-UniRule"/>
</dbReference>
<evidence type="ECO:0000256" key="18">
    <source>
        <dbReference type="ARBA" id="ARBA00049504"/>
    </source>
</evidence>
<feature type="transmembrane region" description="Helical" evidence="19">
    <location>
        <begin position="180"/>
        <end position="203"/>
    </location>
</feature>
<dbReference type="PANTHER" id="PTHR34148:SF1">
    <property type="entry name" value="ADENOSYLCOBINAMIDE-GDP RIBAZOLETRANSFERASE"/>
    <property type="match status" value="1"/>
</dbReference>
<evidence type="ECO:0000256" key="3">
    <source>
        <dbReference type="ARBA" id="ARBA00004663"/>
    </source>
</evidence>
<organism evidence="20 21">
    <name type="scientific">Lutimaribacter saemankumensis</name>
    <dbReference type="NCBI Taxonomy" id="490829"/>
    <lineage>
        <taxon>Bacteria</taxon>
        <taxon>Pseudomonadati</taxon>
        <taxon>Pseudomonadota</taxon>
        <taxon>Alphaproteobacteria</taxon>
        <taxon>Rhodobacterales</taxon>
        <taxon>Roseobacteraceae</taxon>
        <taxon>Lutimaribacter</taxon>
    </lineage>
</organism>
<gene>
    <name evidence="19" type="primary">cobS</name>
    <name evidence="20" type="ORF">SAMN05421850_103274</name>
</gene>
<sequence>MSTPESDTRPFHPGDITASLGLLTRLPVPVSDAAARRGARAAWAYPLAGAVVAALGGIAGWLAMAVGLAPMLAAGLALATMIAATGALHEDGLADCADGFWGGWDRARRLEIMKDSRIGTYGVLALVLGIGLRWTALSVLFAQGTAFAALIVAAMLSRAAMPVLMTALPHARDTGLSHHVGRPGAMTVAAGAALALVAAMLLLGAGPGMGVALMATLAVAASGALARNRIGGQTGDVLGGAQQICEITVLLTLSA</sequence>
<dbReference type="STRING" id="490829.SAMN05421850_103274"/>
<evidence type="ECO:0000256" key="15">
    <source>
        <dbReference type="ARBA" id="ARBA00032605"/>
    </source>
</evidence>
<evidence type="ECO:0000256" key="2">
    <source>
        <dbReference type="ARBA" id="ARBA00004651"/>
    </source>
</evidence>
<keyword evidence="13 19" id="KW-0472">Membrane</keyword>
<evidence type="ECO:0000256" key="14">
    <source>
        <dbReference type="ARBA" id="ARBA00025228"/>
    </source>
</evidence>